<reference evidence="1 2" key="1">
    <citation type="submission" date="2018-10" db="EMBL/GenBank/DDBJ databases">
        <authorList>
            <person name="Ekblom R."/>
            <person name="Jareborg N."/>
        </authorList>
    </citation>
    <scope>NUCLEOTIDE SEQUENCE [LARGE SCALE GENOMIC DNA]</scope>
    <source>
        <tissue evidence="1">Muscle</tissue>
    </source>
</reference>
<sequence>MTTLQMCFPRWNEWIMARTQLLLFPDYSPERCN</sequence>
<evidence type="ECO:0000313" key="2">
    <source>
        <dbReference type="Proteomes" id="UP000269945"/>
    </source>
</evidence>
<organism evidence="1 2">
    <name type="scientific">Gulo gulo</name>
    <name type="common">Wolverine</name>
    <name type="synonym">Gluton</name>
    <dbReference type="NCBI Taxonomy" id="48420"/>
    <lineage>
        <taxon>Eukaryota</taxon>
        <taxon>Metazoa</taxon>
        <taxon>Chordata</taxon>
        <taxon>Craniata</taxon>
        <taxon>Vertebrata</taxon>
        <taxon>Euteleostomi</taxon>
        <taxon>Mammalia</taxon>
        <taxon>Eutheria</taxon>
        <taxon>Laurasiatheria</taxon>
        <taxon>Carnivora</taxon>
        <taxon>Caniformia</taxon>
        <taxon>Musteloidea</taxon>
        <taxon>Mustelidae</taxon>
        <taxon>Guloninae</taxon>
        <taxon>Gulo</taxon>
    </lineage>
</organism>
<dbReference type="EMBL" id="CYRY02043308">
    <property type="protein sequence ID" value="VCX37609.1"/>
    <property type="molecule type" value="Genomic_DNA"/>
</dbReference>
<gene>
    <name evidence="1" type="ORF">BN2614_LOCUS1</name>
</gene>
<dbReference type="Proteomes" id="UP000269945">
    <property type="component" value="Unassembled WGS sequence"/>
</dbReference>
<dbReference type="AlphaFoldDB" id="A0A9X9Q7D8"/>
<accession>A0A9X9Q7D8</accession>
<proteinExistence type="predicted"/>
<comment type="caution">
    <text evidence="1">The sequence shown here is derived from an EMBL/GenBank/DDBJ whole genome shotgun (WGS) entry which is preliminary data.</text>
</comment>
<keyword evidence="2" id="KW-1185">Reference proteome</keyword>
<evidence type="ECO:0000313" key="1">
    <source>
        <dbReference type="EMBL" id="VCX37609.1"/>
    </source>
</evidence>
<name>A0A9X9Q7D8_GULGU</name>
<protein>
    <submittedName>
        <fullName evidence="1">Uncharacterized protein</fullName>
    </submittedName>
</protein>